<protein>
    <submittedName>
        <fullName evidence="1">Uncharacterized protein</fullName>
    </submittedName>
</protein>
<dbReference type="Proteomes" id="UP001221757">
    <property type="component" value="Unassembled WGS sequence"/>
</dbReference>
<evidence type="ECO:0000313" key="1">
    <source>
        <dbReference type="EMBL" id="KAJ7653413.1"/>
    </source>
</evidence>
<reference evidence="1" key="1">
    <citation type="submission" date="2023-03" db="EMBL/GenBank/DDBJ databases">
        <title>Massive genome expansion in bonnet fungi (Mycena s.s.) driven by repeated elements and novel gene families across ecological guilds.</title>
        <authorList>
            <consortium name="Lawrence Berkeley National Laboratory"/>
            <person name="Harder C.B."/>
            <person name="Miyauchi S."/>
            <person name="Viragh M."/>
            <person name="Kuo A."/>
            <person name="Thoen E."/>
            <person name="Andreopoulos B."/>
            <person name="Lu D."/>
            <person name="Skrede I."/>
            <person name="Drula E."/>
            <person name="Henrissat B."/>
            <person name="Morin E."/>
            <person name="Kohler A."/>
            <person name="Barry K."/>
            <person name="LaButti K."/>
            <person name="Morin E."/>
            <person name="Salamov A."/>
            <person name="Lipzen A."/>
            <person name="Mereny Z."/>
            <person name="Hegedus B."/>
            <person name="Baldrian P."/>
            <person name="Stursova M."/>
            <person name="Weitz H."/>
            <person name="Taylor A."/>
            <person name="Grigoriev I.V."/>
            <person name="Nagy L.G."/>
            <person name="Martin F."/>
            <person name="Kauserud H."/>
        </authorList>
    </citation>
    <scope>NUCLEOTIDE SEQUENCE</scope>
    <source>
        <strain evidence="1">CBHHK067</strain>
    </source>
</reference>
<dbReference type="SUPFAM" id="SSF52047">
    <property type="entry name" value="RNI-like"/>
    <property type="match status" value="1"/>
</dbReference>
<sequence length="231" mass="25998">MNGIQKTPYVVPYIHSLTVTMEECHMENWQPMAQFIRVLQLLPNLRSLTILHVQGMSLVLINAFHGKIFPSVVSLSLSDQLAPILPCFPNVQVLTAQDSCIQLLGVAKKSCEDTSIHTINNIRLSPQVVESLRDAIPRVKQLSIWHITPLETMRLLEGMDNLADLRIRYCPPANAWNAQYEPALDGIIAAAKRVLRTSKAAGRKDLRIQHLEENWVHLIKEEQIFIVGGGQ</sequence>
<name>A0AAD7CMB6_MYCRO</name>
<keyword evidence="2" id="KW-1185">Reference proteome</keyword>
<dbReference type="AlphaFoldDB" id="A0AAD7CMB6"/>
<accession>A0AAD7CMB6</accession>
<dbReference type="Gene3D" id="3.80.10.10">
    <property type="entry name" value="Ribonuclease Inhibitor"/>
    <property type="match status" value="1"/>
</dbReference>
<evidence type="ECO:0000313" key="2">
    <source>
        <dbReference type="Proteomes" id="UP001221757"/>
    </source>
</evidence>
<proteinExistence type="predicted"/>
<gene>
    <name evidence="1" type="ORF">B0H17DRAFT_1100850</name>
</gene>
<organism evidence="1 2">
    <name type="scientific">Mycena rosella</name>
    <name type="common">Pink bonnet</name>
    <name type="synonym">Agaricus rosellus</name>
    <dbReference type="NCBI Taxonomy" id="1033263"/>
    <lineage>
        <taxon>Eukaryota</taxon>
        <taxon>Fungi</taxon>
        <taxon>Dikarya</taxon>
        <taxon>Basidiomycota</taxon>
        <taxon>Agaricomycotina</taxon>
        <taxon>Agaricomycetes</taxon>
        <taxon>Agaricomycetidae</taxon>
        <taxon>Agaricales</taxon>
        <taxon>Marasmiineae</taxon>
        <taxon>Mycenaceae</taxon>
        <taxon>Mycena</taxon>
    </lineage>
</organism>
<dbReference type="InterPro" id="IPR032675">
    <property type="entry name" value="LRR_dom_sf"/>
</dbReference>
<comment type="caution">
    <text evidence="1">The sequence shown here is derived from an EMBL/GenBank/DDBJ whole genome shotgun (WGS) entry which is preliminary data.</text>
</comment>
<dbReference type="EMBL" id="JARKIE010000336">
    <property type="protein sequence ID" value="KAJ7653413.1"/>
    <property type="molecule type" value="Genomic_DNA"/>
</dbReference>